<feature type="compositionally biased region" description="Polar residues" evidence="10">
    <location>
        <begin position="42"/>
        <end position="58"/>
    </location>
</feature>
<reference evidence="15" key="1">
    <citation type="submission" date="2020-02" db="EMBL/GenBank/DDBJ databases">
        <authorList>
            <person name="Scholz U."/>
            <person name="Mascher M."/>
            <person name="Fiebig A."/>
        </authorList>
    </citation>
    <scope>NUCLEOTIDE SEQUENCE</scope>
</reference>
<evidence type="ECO:0000256" key="1">
    <source>
        <dbReference type="ARBA" id="ARBA00004394"/>
    </source>
</evidence>
<keyword evidence="7" id="KW-0653">Protein transport</keyword>
<proteinExistence type="inferred from homology"/>
<dbReference type="Gene3D" id="3.40.20.10">
    <property type="entry name" value="Severin"/>
    <property type="match status" value="1"/>
</dbReference>
<feature type="region of interest" description="Disordered" evidence="10">
    <location>
        <begin position="93"/>
        <end position="118"/>
    </location>
</feature>
<evidence type="ECO:0000256" key="4">
    <source>
        <dbReference type="ARBA" id="ARBA00022448"/>
    </source>
</evidence>
<dbReference type="InterPro" id="IPR029006">
    <property type="entry name" value="ADF-H/Gelsolin-like_dom_sf"/>
</dbReference>
<evidence type="ECO:0000259" key="11">
    <source>
        <dbReference type="Pfam" id="PF04810"/>
    </source>
</evidence>
<dbReference type="Proteomes" id="UP000663760">
    <property type="component" value="Chromosome 9"/>
</dbReference>
<evidence type="ECO:0000256" key="6">
    <source>
        <dbReference type="ARBA" id="ARBA00022892"/>
    </source>
</evidence>
<comment type="similarity">
    <text evidence="3">Belongs to the SEC23/SEC24 family. SEC24 subfamily.</text>
</comment>
<keyword evidence="9" id="KW-0472">Membrane</keyword>
<dbReference type="Pfam" id="PF04810">
    <property type="entry name" value="zf-Sec23_Sec24"/>
    <property type="match status" value="1"/>
</dbReference>
<dbReference type="InterPro" id="IPR036465">
    <property type="entry name" value="vWFA_dom_sf"/>
</dbReference>
<dbReference type="SUPFAM" id="SSF82754">
    <property type="entry name" value="C-terminal, gelsolin-like domain of Sec23/24"/>
    <property type="match status" value="1"/>
</dbReference>
<dbReference type="GO" id="GO:0030127">
    <property type="term" value="C:COPII vesicle coat"/>
    <property type="evidence" value="ECO:0007669"/>
    <property type="project" value="InterPro"/>
</dbReference>
<dbReference type="InterPro" id="IPR036174">
    <property type="entry name" value="Znf_Sec23_Sec24_sf"/>
</dbReference>
<keyword evidence="16" id="KW-1185">Reference proteome</keyword>
<protein>
    <submittedName>
        <fullName evidence="15">Uncharacterized protein</fullName>
    </submittedName>
</protein>
<sequence length="1036" mass="113565">MQPSGSDKQGLPNYPGRPVSPFAAPPPRNMTPFASSGPIVGQDTSNAPRTSLPYQPSMATPGPGAAYPLQNMMAYAPSRPVAASEATISGAVSPGQISGPSSPLQASSYPSKTTGAYPRFPPPSFPPAAQVPQGGSFVGAQIPPPIGTRPPSVPMGPPLIPPPTLPSKFPLSGPPQTHMPPYSNMPPRGSVPLQQIESSFATARPGLQPHLQPSPLAHVSTPPVHPPFHAHQGGFAPPPPVSVPQGAGARAQMQQFGSAPPTSGALQNLFEEFQSMSIGSTPGSIDAGIDLKSLPRPLDSDVESTSVADTHPLNCHPKYLRLTTHAIPNSQSLLSRWHLPLGAVVHPLAESPDGEQVPIVNFGSAGVVRCRRCRTYINPYATFTDSGRKWRCNLCALLNDVPPEYFCTLDVSGRRCDLDQRPELTKGSIEIVAPTEYMVRPPMPPLYFFLIDVSAFAVRSGMLEIVANTIKSRLDELPGSPRTQIGFITFDSTLHFYNLKSSLTQPQMMVVADLDDIFVPLPDDLLVNLSESRNVVDAFLDSLHTMFQENVNVESALGPALRAAFMVMSQLGGKLIVFQSTLPSLGVGRLKLRGDDLRIYGTDREHLLRIPEDPFYKQMAAEFTKYQIGVDIYASSDKYCDVASLGILSKYTGGQLYYYPSFRGEIHHEKLRFDLSRNLTRETAWEAVMRVRCGKGVRFTSYHGNFMLRSTDLLALPSVDCDKAFGMQLSLEDTLMTTQTVYFQVALLYTSSSGERRIRVHTAAAPVVTDLGEMYRQADIGATISLMSRLAIEKMLSHKLEDVRQSIQMRITKSLKEYRNLYAVQHRLGGRLIYPESLKLLPLYGLALCKSAALRGGYADVLLDDRCSAGYNMMILPISRTLKLLYPTLVRADETLLKASQLKDLSGPFPLTKDVLDPNCLYVHDDGSRFVIWFGRMVPSDILTSVLGFDLSGFVDFSKVNLVEQENQVSRNLMDLLGRLRAKDPSCYQLCHVVRQGEQPREGALFLSNLVEDQNAGISSYGDWVLHIYRQTQQNP</sequence>
<keyword evidence="5" id="KW-0256">Endoplasmic reticulum</keyword>
<dbReference type="Pfam" id="PF04811">
    <property type="entry name" value="Sec23_trunk"/>
    <property type="match status" value="1"/>
</dbReference>
<dbReference type="InterPro" id="IPR036175">
    <property type="entry name" value="Sec23/24_helical_dom_sf"/>
</dbReference>
<evidence type="ECO:0000259" key="12">
    <source>
        <dbReference type="Pfam" id="PF04811"/>
    </source>
</evidence>
<dbReference type="InterPro" id="IPR006900">
    <property type="entry name" value="Sec23/24_helical_dom"/>
</dbReference>
<evidence type="ECO:0000259" key="13">
    <source>
        <dbReference type="Pfam" id="PF04815"/>
    </source>
</evidence>
<dbReference type="GO" id="GO:0005789">
    <property type="term" value="C:endoplasmic reticulum membrane"/>
    <property type="evidence" value="ECO:0007669"/>
    <property type="project" value="UniProtKB-SubCell"/>
</dbReference>
<dbReference type="GO" id="GO:0070971">
    <property type="term" value="C:endoplasmic reticulum exit site"/>
    <property type="evidence" value="ECO:0007669"/>
    <property type="project" value="TreeGrafter"/>
</dbReference>
<organism evidence="15 16">
    <name type="scientific">Spirodela intermedia</name>
    <name type="common">Intermediate duckweed</name>
    <dbReference type="NCBI Taxonomy" id="51605"/>
    <lineage>
        <taxon>Eukaryota</taxon>
        <taxon>Viridiplantae</taxon>
        <taxon>Streptophyta</taxon>
        <taxon>Embryophyta</taxon>
        <taxon>Tracheophyta</taxon>
        <taxon>Spermatophyta</taxon>
        <taxon>Magnoliopsida</taxon>
        <taxon>Liliopsida</taxon>
        <taxon>Araceae</taxon>
        <taxon>Lemnoideae</taxon>
        <taxon>Spirodela</taxon>
    </lineage>
</organism>
<dbReference type="InterPro" id="IPR036180">
    <property type="entry name" value="Gelsolin-like_dom_sf"/>
</dbReference>
<feature type="domain" description="Zinc finger Sec23/Sec24-type" evidence="11">
    <location>
        <begin position="368"/>
        <end position="405"/>
    </location>
</feature>
<dbReference type="InterPro" id="IPR012990">
    <property type="entry name" value="Beta-sandwich_Sec23_24"/>
</dbReference>
<evidence type="ECO:0000256" key="10">
    <source>
        <dbReference type="SAM" id="MobiDB-lite"/>
    </source>
</evidence>
<dbReference type="Gene3D" id="2.60.40.1670">
    <property type="entry name" value="beta-sandwich domain of Sec23/24"/>
    <property type="match status" value="1"/>
</dbReference>
<evidence type="ECO:0000256" key="9">
    <source>
        <dbReference type="ARBA" id="ARBA00023136"/>
    </source>
</evidence>
<dbReference type="InterPro" id="IPR041742">
    <property type="entry name" value="Sec24-like_trunk_dom"/>
</dbReference>
<dbReference type="GO" id="GO:0008270">
    <property type="term" value="F:zinc ion binding"/>
    <property type="evidence" value="ECO:0007669"/>
    <property type="project" value="InterPro"/>
</dbReference>
<feature type="compositionally biased region" description="Polar residues" evidence="10">
    <location>
        <begin position="95"/>
        <end position="114"/>
    </location>
</feature>
<dbReference type="Pfam" id="PF04815">
    <property type="entry name" value="Sec23_helical"/>
    <property type="match status" value="1"/>
</dbReference>
<comment type="subcellular location">
    <subcellularLocation>
        <location evidence="2">Endoplasmic reticulum membrane</location>
    </subcellularLocation>
    <subcellularLocation>
        <location evidence="1">Golgi apparatus membrane</location>
    </subcellularLocation>
</comment>
<dbReference type="Pfam" id="PF08033">
    <property type="entry name" value="Sec23_BS"/>
    <property type="match status" value="1"/>
</dbReference>
<feature type="domain" description="Sec23/Sec24 trunk" evidence="12">
    <location>
        <begin position="442"/>
        <end position="679"/>
    </location>
</feature>
<dbReference type="SUPFAM" id="SSF82919">
    <property type="entry name" value="Zn-finger domain of Sec23/24"/>
    <property type="match status" value="1"/>
</dbReference>
<feature type="domain" description="Sec23/Sec24 helical" evidence="13">
    <location>
        <begin position="779"/>
        <end position="882"/>
    </location>
</feature>
<evidence type="ECO:0000256" key="7">
    <source>
        <dbReference type="ARBA" id="ARBA00022927"/>
    </source>
</evidence>
<name>A0A7I8KZ16_SPIIN</name>
<dbReference type="InterPro" id="IPR006895">
    <property type="entry name" value="Znf_Sec23_Sec24"/>
</dbReference>
<dbReference type="CDD" id="cd01479">
    <property type="entry name" value="Sec24-like"/>
    <property type="match status" value="1"/>
</dbReference>
<evidence type="ECO:0000256" key="8">
    <source>
        <dbReference type="ARBA" id="ARBA00023034"/>
    </source>
</evidence>
<dbReference type="GO" id="GO:0000139">
    <property type="term" value="C:Golgi membrane"/>
    <property type="evidence" value="ECO:0007669"/>
    <property type="project" value="UniProtKB-SubCell"/>
</dbReference>
<dbReference type="SUPFAM" id="SSF53300">
    <property type="entry name" value="vWA-like"/>
    <property type="match status" value="1"/>
</dbReference>
<accession>A0A7I8KZ16</accession>
<gene>
    <name evidence="15" type="ORF">SI8410_09013678</name>
</gene>
<dbReference type="GO" id="GO:0006886">
    <property type="term" value="P:intracellular protein transport"/>
    <property type="evidence" value="ECO:0007669"/>
    <property type="project" value="InterPro"/>
</dbReference>
<dbReference type="SUPFAM" id="SSF81995">
    <property type="entry name" value="beta-sandwich domain of Sec23/24"/>
    <property type="match status" value="1"/>
</dbReference>
<evidence type="ECO:0000313" key="15">
    <source>
        <dbReference type="EMBL" id="CAA7403000.1"/>
    </source>
</evidence>
<evidence type="ECO:0000313" key="16">
    <source>
        <dbReference type="Proteomes" id="UP000663760"/>
    </source>
</evidence>
<dbReference type="GO" id="GO:0090110">
    <property type="term" value="P:COPII-coated vesicle cargo loading"/>
    <property type="evidence" value="ECO:0007669"/>
    <property type="project" value="TreeGrafter"/>
</dbReference>
<evidence type="ECO:0000256" key="3">
    <source>
        <dbReference type="ARBA" id="ARBA00008334"/>
    </source>
</evidence>
<dbReference type="AlphaFoldDB" id="A0A7I8KZ16"/>
<dbReference type="PANTHER" id="PTHR13803">
    <property type="entry name" value="SEC24-RELATED PROTEIN"/>
    <property type="match status" value="1"/>
</dbReference>
<dbReference type="SUPFAM" id="SSF81811">
    <property type="entry name" value="Helical domain of Sec23/24"/>
    <property type="match status" value="1"/>
</dbReference>
<dbReference type="InterPro" id="IPR006896">
    <property type="entry name" value="Sec23/24_trunk_dom"/>
</dbReference>
<keyword evidence="4" id="KW-0813">Transport</keyword>
<dbReference type="Gene3D" id="3.40.50.410">
    <property type="entry name" value="von Willebrand factor, type A domain"/>
    <property type="match status" value="1"/>
</dbReference>
<feature type="region of interest" description="Disordered" evidence="10">
    <location>
        <begin position="1"/>
        <end position="62"/>
    </location>
</feature>
<keyword evidence="6" id="KW-0931">ER-Golgi transport</keyword>
<evidence type="ECO:0000256" key="2">
    <source>
        <dbReference type="ARBA" id="ARBA00004586"/>
    </source>
</evidence>
<dbReference type="Gene3D" id="2.30.30.380">
    <property type="entry name" value="Zn-finger domain of Sec23/24"/>
    <property type="match status" value="1"/>
</dbReference>
<evidence type="ECO:0000256" key="5">
    <source>
        <dbReference type="ARBA" id="ARBA00022824"/>
    </source>
</evidence>
<dbReference type="EMBL" id="LR746272">
    <property type="protein sequence ID" value="CAA7403000.1"/>
    <property type="molecule type" value="Genomic_DNA"/>
</dbReference>
<feature type="domain" description="Sec23/Sec24 beta-sandwich" evidence="14">
    <location>
        <begin position="684"/>
        <end position="768"/>
    </location>
</feature>
<dbReference type="GO" id="GO:0000149">
    <property type="term" value="F:SNARE binding"/>
    <property type="evidence" value="ECO:0007669"/>
    <property type="project" value="TreeGrafter"/>
</dbReference>
<dbReference type="InterPro" id="IPR050550">
    <property type="entry name" value="SEC23_SEC24_subfamily"/>
</dbReference>
<dbReference type="Gene3D" id="1.20.120.730">
    <property type="entry name" value="Sec23/Sec24 helical domain"/>
    <property type="match status" value="1"/>
</dbReference>
<keyword evidence="8" id="KW-0333">Golgi apparatus</keyword>
<evidence type="ECO:0000259" key="14">
    <source>
        <dbReference type="Pfam" id="PF08033"/>
    </source>
</evidence>
<dbReference type="OrthoDB" id="49016at2759"/>
<dbReference type="PANTHER" id="PTHR13803:SF39">
    <property type="entry name" value="SECRETORY 24AB, ISOFORM A"/>
    <property type="match status" value="1"/>
</dbReference>